<sequence length="236" mass="25313">MTIPDVTRLYEVLEATWPPAAVHRAGPWIIRDGQGGGKRVSAATASAPVTRADLPLAEAAMRDLGQPPLFMLRAGEDELDDLLAREGYRVVDPVSIHVMPAALTASPTDEVIPAWPPVAAQRLIWAQGGIGPERLAVMNRTRGPATTLLARAGERAAGTAFVAADHDIAMLHAVEVAPGQRRKGAGHNILIAAARWAQDQGCTWLSLVVTRANLPAQKLYSFAGMQAVGHYHYRMK</sequence>
<keyword evidence="3" id="KW-1185">Reference proteome</keyword>
<organism evidence="2 3">
    <name type="scientific">Halodurantibacterium flavum</name>
    <dbReference type="NCBI Taxonomy" id="1382802"/>
    <lineage>
        <taxon>Bacteria</taxon>
        <taxon>Pseudomonadati</taxon>
        <taxon>Pseudomonadota</taxon>
        <taxon>Alphaproteobacteria</taxon>
        <taxon>Rhodobacterales</taxon>
        <taxon>Paracoccaceae</taxon>
        <taxon>Halodurantibacterium</taxon>
    </lineage>
</organism>
<dbReference type="EMBL" id="JBHUGH010000032">
    <property type="protein sequence ID" value="MFD1914053.1"/>
    <property type="molecule type" value="Genomic_DNA"/>
</dbReference>
<dbReference type="SUPFAM" id="SSF55729">
    <property type="entry name" value="Acyl-CoA N-acyltransferases (Nat)"/>
    <property type="match status" value="1"/>
</dbReference>
<reference evidence="3" key="1">
    <citation type="journal article" date="2019" name="Int. J. Syst. Evol. Microbiol.">
        <title>The Global Catalogue of Microorganisms (GCM) 10K type strain sequencing project: providing services to taxonomists for standard genome sequencing and annotation.</title>
        <authorList>
            <consortium name="The Broad Institute Genomics Platform"/>
            <consortium name="The Broad Institute Genome Sequencing Center for Infectious Disease"/>
            <person name="Wu L."/>
            <person name="Ma J."/>
        </authorList>
    </citation>
    <scope>NUCLEOTIDE SEQUENCE [LARGE SCALE GENOMIC DNA]</scope>
    <source>
        <strain evidence="3">CGMCC 4.7242</strain>
    </source>
</reference>
<dbReference type="InterPro" id="IPR016181">
    <property type="entry name" value="Acyl_CoA_acyltransferase"/>
</dbReference>
<comment type="caution">
    <text evidence="2">The sequence shown here is derived from an EMBL/GenBank/DDBJ whole genome shotgun (WGS) entry which is preliminary data.</text>
</comment>
<dbReference type="EC" id="2.3.1.-" evidence="2"/>
<dbReference type="Proteomes" id="UP001597353">
    <property type="component" value="Unassembled WGS sequence"/>
</dbReference>
<evidence type="ECO:0000313" key="3">
    <source>
        <dbReference type="Proteomes" id="UP001597353"/>
    </source>
</evidence>
<name>A0ABW4S9A5_9RHOB</name>
<proteinExistence type="predicted"/>
<gene>
    <name evidence="2" type="ORF">ACFSGJ_17765</name>
</gene>
<dbReference type="Pfam" id="PF00583">
    <property type="entry name" value="Acetyltransf_1"/>
    <property type="match status" value="1"/>
</dbReference>
<dbReference type="Gene3D" id="3.40.630.30">
    <property type="match status" value="1"/>
</dbReference>
<dbReference type="CDD" id="cd04301">
    <property type="entry name" value="NAT_SF"/>
    <property type="match status" value="1"/>
</dbReference>
<feature type="domain" description="N-acetyltransferase" evidence="1">
    <location>
        <begin position="96"/>
        <end position="236"/>
    </location>
</feature>
<dbReference type="InterPro" id="IPR000182">
    <property type="entry name" value="GNAT_dom"/>
</dbReference>
<dbReference type="GO" id="GO:0016746">
    <property type="term" value="F:acyltransferase activity"/>
    <property type="evidence" value="ECO:0007669"/>
    <property type="project" value="UniProtKB-KW"/>
</dbReference>
<dbReference type="RefSeq" id="WP_390264948.1">
    <property type="nucleotide sequence ID" value="NZ_JBHUGH010000032.1"/>
</dbReference>
<keyword evidence="2" id="KW-0012">Acyltransferase</keyword>
<dbReference type="PROSITE" id="PS51186">
    <property type="entry name" value="GNAT"/>
    <property type="match status" value="1"/>
</dbReference>
<protein>
    <submittedName>
        <fullName evidence="2">GNAT family N-acetyltransferase</fullName>
        <ecNumber evidence="2">2.3.1.-</ecNumber>
    </submittedName>
</protein>
<accession>A0ABW4S9A5</accession>
<evidence type="ECO:0000259" key="1">
    <source>
        <dbReference type="PROSITE" id="PS51186"/>
    </source>
</evidence>
<keyword evidence="2" id="KW-0808">Transferase</keyword>
<evidence type="ECO:0000313" key="2">
    <source>
        <dbReference type="EMBL" id="MFD1914053.1"/>
    </source>
</evidence>